<keyword evidence="2" id="KW-1185">Reference proteome</keyword>
<reference evidence="1" key="1">
    <citation type="submission" date="2023-02" db="EMBL/GenBank/DDBJ databases">
        <title>Genome of toxic invasive species Heracleum sosnowskyi carries increased number of genes despite the absence of recent whole-genome duplications.</title>
        <authorList>
            <person name="Schelkunov M."/>
            <person name="Shtratnikova V."/>
            <person name="Makarenko M."/>
            <person name="Klepikova A."/>
            <person name="Omelchenko D."/>
            <person name="Novikova G."/>
            <person name="Obukhova E."/>
            <person name="Bogdanov V."/>
            <person name="Penin A."/>
            <person name="Logacheva M."/>
        </authorList>
    </citation>
    <scope>NUCLEOTIDE SEQUENCE</scope>
    <source>
        <strain evidence="1">Hsosn_3</strain>
        <tissue evidence="1">Leaf</tissue>
    </source>
</reference>
<dbReference type="AlphaFoldDB" id="A0AAD8N8X0"/>
<gene>
    <name evidence="1" type="ORF">POM88_009959</name>
</gene>
<name>A0AAD8N8X0_9APIA</name>
<protein>
    <submittedName>
        <fullName evidence="1">Uncharacterized protein</fullName>
    </submittedName>
</protein>
<proteinExistence type="predicted"/>
<dbReference type="EMBL" id="JAUIZM010000002">
    <property type="protein sequence ID" value="KAK1400096.1"/>
    <property type="molecule type" value="Genomic_DNA"/>
</dbReference>
<comment type="caution">
    <text evidence="1">The sequence shown here is derived from an EMBL/GenBank/DDBJ whole genome shotgun (WGS) entry which is preliminary data.</text>
</comment>
<dbReference type="Proteomes" id="UP001237642">
    <property type="component" value="Unassembled WGS sequence"/>
</dbReference>
<organism evidence="1 2">
    <name type="scientific">Heracleum sosnowskyi</name>
    <dbReference type="NCBI Taxonomy" id="360622"/>
    <lineage>
        <taxon>Eukaryota</taxon>
        <taxon>Viridiplantae</taxon>
        <taxon>Streptophyta</taxon>
        <taxon>Embryophyta</taxon>
        <taxon>Tracheophyta</taxon>
        <taxon>Spermatophyta</taxon>
        <taxon>Magnoliopsida</taxon>
        <taxon>eudicotyledons</taxon>
        <taxon>Gunneridae</taxon>
        <taxon>Pentapetalae</taxon>
        <taxon>asterids</taxon>
        <taxon>campanulids</taxon>
        <taxon>Apiales</taxon>
        <taxon>Apiaceae</taxon>
        <taxon>Apioideae</taxon>
        <taxon>apioid superclade</taxon>
        <taxon>Tordylieae</taxon>
        <taxon>Tordyliinae</taxon>
        <taxon>Heracleum</taxon>
    </lineage>
</organism>
<evidence type="ECO:0000313" key="2">
    <source>
        <dbReference type="Proteomes" id="UP001237642"/>
    </source>
</evidence>
<evidence type="ECO:0000313" key="1">
    <source>
        <dbReference type="EMBL" id="KAK1400096.1"/>
    </source>
</evidence>
<reference evidence="1" key="2">
    <citation type="submission" date="2023-05" db="EMBL/GenBank/DDBJ databases">
        <authorList>
            <person name="Schelkunov M.I."/>
        </authorList>
    </citation>
    <scope>NUCLEOTIDE SEQUENCE</scope>
    <source>
        <strain evidence="1">Hsosn_3</strain>
        <tissue evidence="1">Leaf</tissue>
    </source>
</reference>
<accession>A0AAD8N8X0</accession>
<sequence>MALSTPQWLDAESLQKEVLADANLKPIVEALKNDPVAHPPYTLIGGRLYYKGRLPSVGRHSPSTTLPPALSIPATSDFEPAAIIASRTVEHGSTSVSQLLQARVSTSIHLTNCTFG</sequence>